<gene>
    <name evidence="1" type="ORF">MGAD_14130</name>
</gene>
<dbReference type="RefSeq" id="WP_163685837.1">
    <property type="nucleotide sequence ID" value="NZ_AP022608.1"/>
</dbReference>
<evidence type="ECO:0000313" key="2">
    <source>
        <dbReference type="Proteomes" id="UP000466187"/>
    </source>
</evidence>
<evidence type="ECO:0000313" key="1">
    <source>
        <dbReference type="EMBL" id="BBZ17078.1"/>
    </source>
</evidence>
<dbReference type="EMBL" id="AP022608">
    <property type="protein sequence ID" value="BBZ17078.1"/>
    <property type="molecule type" value="Genomic_DNA"/>
</dbReference>
<proteinExistence type="predicted"/>
<dbReference type="KEGG" id="mgad:MGAD_14130"/>
<sequence length="93" mass="10306">MTTADRIDIDRLNAAQPFAEALGCPVVVRNACRDCPAIATVPPPPGRVKFEHAIWCPVLAASQSRRLTLVQRKQAARWKTTGVDTLDRRGQKR</sequence>
<accession>A0A7I7WMI4</accession>
<dbReference type="AlphaFoldDB" id="A0A7I7WMI4"/>
<protein>
    <submittedName>
        <fullName evidence="1">Uncharacterized protein</fullName>
    </submittedName>
</protein>
<organism evidence="1 2">
    <name type="scientific">Mycolicibacterium gadium</name>
    <name type="common">Mycobacterium gadium</name>
    <dbReference type="NCBI Taxonomy" id="1794"/>
    <lineage>
        <taxon>Bacteria</taxon>
        <taxon>Bacillati</taxon>
        <taxon>Actinomycetota</taxon>
        <taxon>Actinomycetes</taxon>
        <taxon>Mycobacteriales</taxon>
        <taxon>Mycobacteriaceae</taxon>
        <taxon>Mycolicibacterium</taxon>
    </lineage>
</organism>
<dbReference type="Proteomes" id="UP000466187">
    <property type="component" value="Chromosome"/>
</dbReference>
<reference evidence="1 2" key="1">
    <citation type="journal article" date="2019" name="Emerg. Microbes Infect.">
        <title>Comprehensive subspecies identification of 175 nontuberculous mycobacteria species based on 7547 genomic profiles.</title>
        <authorList>
            <person name="Matsumoto Y."/>
            <person name="Kinjo T."/>
            <person name="Motooka D."/>
            <person name="Nabeya D."/>
            <person name="Jung N."/>
            <person name="Uechi K."/>
            <person name="Horii T."/>
            <person name="Iida T."/>
            <person name="Fujita J."/>
            <person name="Nakamura S."/>
        </authorList>
    </citation>
    <scope>NUCLEOTIDE SEQUENCE [LARGE SCALE GENOMIC DNA]</scope>
    <source>
        <strain evidence="1 2">JCM 12688</strain>
    </source>
</reference>
<name>A0A7I7WMI4_MYCGU</name>